<dbReference type="RefSeq" id="XP_013440432.1">
    <property type="nucleotide sequence ID" value="XM_013584978.1"/>
</dbReference>
<organism evidence="2 3">
    <name type="scientific">Eimeria necatrix</name>
    <dbReference type="NCBI Taxonomy" id="51315"/>
    <lineage>
        <taxon>Eukaryota</taxon>
        <taxon>Sar</taxon>
        <taxon>Alveolata</taxon>
        <taxon>Apicomplexa</taxon>
        <taxon>Conoidasida</taxon>
        <taxon>Coccidia</taxon>
        <taxon>Eucoccidiorida</taxon>
        <taxon>Eimeriorina</taxon>
        <taxon>Eimeriidae</taxon>
        <taxon>Eimeria</taxon>
    </lineage>
</organism>
<proteinExistence type="predicted"/>
<gene>
    <name evidence="2" type="ORF">ENH_00034350</name>
</gene>
<dbReference type="GeneID" id="25473599"/>
<evidence type="ECO:0000313" key="3">
    <source>
        <dbReference type="Proteomes" id="UP000030754"/>
    </source>
</evidence>
<dbReference type="AlphaFoldDB" id="U6MN62"/>
<keyword evidence="3" id="KW-1185">Reference proteome</keyword>
<feature type="compositionally biased region" description="Polar residues" evidence="1">
    <location>
        <begin position="168"/>
        <end position="187"/>
    </location>
</feature>
<sequence>MMTRDNPCTPSPLSAPRSCSRKVQFGDLAAAAARVYVGRCTACGLERLLSAQAGTKKLLEGSGLLHNSGKEQKPICANAVACEFVASISRSCLSRIQSARAGQATAGIQPAESSPQDACSAVQELSCNSACVDNMEPQAPLLSQEKPLEHSASSTKSHQSLEEPQAPASPTNCGNASCSVGGQSQEINNDETRDLPPTEELAGSRAGAIRDEKEEWIKSYMQLSEKHRDLFYELISLLSDAKLPRWQVSLESFNACLLYSLLPPAPVQSASMQQHYSSGIPSTAVMVAAQRDALGLAIISFRREYEKVGRKASLWSHDTSPEDKFPNFQGLPGSFALS</sequence>
<dbReference type="OrthoDB" id="10288205at2759"/>
<reference evidence="2" key="2">
    <citation type="submission" date="2013-10" db="EMBL/GenBank/DDBJ databases">
        <authorList>
            <person name="Aslett M."/>
        </authorList>
    </citation>
    <scope>NUCLEOTIDE SEQUENCE [LARGE SCALE GENOMIC DNA]</scope>
    <source>
        <strain evidence="2">Houghton</strain>
    </source>
</reference>
<accession>U6MN62</accession>
<reference evidence="2" key="1">
    <citation type="submission" date="2013-10" db="EMBL/GenBank/DDBJ databases">
        <title>Genomic analysis of the causative agents of coccidiosis in chickens.</title>
        <authorList>
            <person name="Reid A.J."/>
            <person name="Blake D."/>
            <person name="Billington K."/>
            <person name="Browne H."/>
            <person name="Dunn M."/>
            <person name="Hung S."/>
            <person name="Kawahara F."/>
            <person name="Miranda-Saavedra D."/>
            <person name="Mourier T."/>
            <person name="Nagra H."/>
            <person name="Otto T.D."/>
            <person name="Rawlings N."/>
            <person name="Sanchez A."/>
            <person name="Sanders M."/>
            <person name="Subramaniam C."/>
            <person name="Tay Y."/>
            <person name="Dear P."/>
            <person name="Doerig C."/>
            <person name="Gruber A."/>
            <person name="Parkinson J."/>
            <person name="Shirley M."/>
            <person name="Wan K.L."/>
            <person name="Berriman M."/>
            <person name="Tomley F."/>
            <person name="Pain A."/>
        </authorList>
    </citation>
    <scope>NUCLEOTIDE SEQUENCE [LARGE SCALE GENOMIC DNA]</scope>
    <source>
        <strain evidence="2">Houghton</strain>
    </source>
</reference>
<protein>
    <submittedName>
        <fullName evidence="2">Uncharacterized protein</fullName>
    </submittedName>
</protein>
<dbReference type="EMBL" id="HG722695">
    <property type="protein sequence ID" value="CDJ63070.1"/>
    <property type="molecule type" value="Genomic_DNA"/>
</dbReference>
<dbReference type="VEuPathDB" id="ToxoDB:ENH_00034350"/>
<evidence type="ECO:0000256" key="1">
    <source>
        <dbReference type="SAM" id="MobiDB-lite"/>
    </source>
</evidence>
<dbReference type="Proteomes" id="UP000030754">
    <property type="component" value="Unassembled WGS sequence"/>
</dbReference>
<evidence type="ECO:0000313" key="2">
    <source>
        <dbReference type="EMBL" id="CDJ63070.1"/>
    </source>
</evidence>
<feature type="region of interest" description="Disordered" evidence="1">
    <location>
        <begin position="145"/>
        <end position="207"/>
    </location>
</feature>
<name>U6MN62_9EIME</name>